<reference evidence="8 9" key="1">
    <citation type="journal article" date="2023" name="IScience">
        <title>Expanded male sex-determining region conserved during the evolution of homothallism in the green alga Volvox.</title>
        <authorList>
            <person name="Yamamoto K."/>
            <person name="Matsuzaki R."/>
            <person name="Mahakham W."/>
            <person name="Heman W."/>
            <person name="Sekimoto H."/>
            <person name="Kawachi M."/>
            <person name="Minakuchi Y."/>
            <person name="Toyoda A."/>
            <person name="Nozaki H."/>
        </authorList>
    </citation>
    <scope>NUCLEOTIDE SEQUENCE [LARGE SCALE GENOMIC DNA]</scope>
    <source>
        <strain evidence="8 9">NIES-4468</strain>
    </source>
</reference>
<accession>A0ABQ5S4A5</accession>
<dbReference type="Gene3D" id="1.10.238.10">
    <property type="entry name" value="EF-hand"/>
    <property type="match status" value="1"/>
</dbReference>
<dbReference type="Proteomes" id="UP001165090">
    <property type="component" value="Unassembled WGS sequence"/>
</dbReference>
<dbReference type="InterPro" id="IPR002048">
    <property type="entry name" value="EF_hand_dom"/>
</dbReference>
<feature type="region of interest" description="Disordered" evidence="6">
    <location>
        <begin position="529"/>
        <end position="562"/>
    </location>
</feature>
<feature type="compositionally biased region" description="Polar residues" evidence="6">
    <location>
        <begin position="849"/>
        <end position="863"/>
    </location>
</feature>
<feature type="region of interest" description="Disordered" evidence="6">
    <location>
        <begin position="1144"/>
        <end position="1184"/>
    </location>
</feature>
<keyword evidence="3" id="KW-0479">Metal-binding</keyword>
<keyword evidence="4" id="KW-0677">Repeat</keyword>
<protein>
    <recommendedName>
        <fullName evidence="7">EF-hand domain-containing protein</fullName>
    </recommendedName>
</protein>
<organism evidence="8 9">
    <name type="scientific">Volvox africanus</name>
    <dbReference type="NCBI Taxonomy" id="51714"/>
    <lineage>
        <taxon>Eukaryota</taxon>
        <taxon>Viridiplantae</taxon>
        <taxon>Chlorophyta</taxon>
        <taxon>core chlorophytes</taxon>
        <taxon>Chlorophyceae</taxon>
        <taxon>CS clade</taxon>
        <taxon>Chlamydomonadales</taxon>
        <taxon>Volvocaceae</taxon>
        <taxon>Volvox</taxon>
    </lineage>
</organism>
<dbReference type="SUPFAM" id="SSF47473">
    <property type="entry name" value="EF-hand"/>
    <property type="match status" value="1"/>
</dbReference>
<name>A0ABQ5S4A5_9CHLO</name>
<keyword evidence="2" id="KW-0963">Cytoplasm</keyword>
<feature type="region of interest" description="Disordered" evidence="6">
    <location>
        <begin position="590"/>
        <end position="626"/>
    </location>
</feature>
<dbReference type="PROSITE" id="PS50222">
    <property type="entry name" value="EF_HAND_2"/>
    <property type="match status" value="1"/>
</dbReference>
<feature type="compositionally biased region" description="Low complexity" evidence="6">
    <location>
        <begin position="408"/>
        <end position="424"/>
    </location>
</feature>
<feature type="compositionally biased region" description="Polar residues" evidence="6">
    <location>
        <begin position="907"/>
        <end position="925"/>
    </location>
</feature>
<feature type="compositionally biased region" description="Gly residues" evidence="6">
    <location>
        <begin position="302"/>
        <end position="311"/>
    </location>
</feature>
<feature type="region of interest" description="Disordered" evidence="6">
    <location>
        <begin position="249"/>
        <end position="317"/>
    </location>
</feature>
<feature type="compositionally biased region" description="Basic and acidic residues" evidence="6">
    <location>
        <begin position="606"/>
        <end position="619"/>
    </location>
</feature>
<feature type="region of interest" description="Disordered" evidence="6">
    <location>
        <begin position="768"/>
        <end position="797"/>
    </location>
</feature>
<keyword evidence="5" id="KW-0106">Calcium</keyword>
<dbReference type="InterPro" id="IPR051426">
    <property type="entry name" value="Peflin/Sorcin_CaBP"/>
</dbReference>
<feature type="region of interest" description="Disordered" evidence="6">
    <location>
        <begin position="1"/>
        <end position="49"/>
    </location>
</feature>
<dbReference type="PROSITE" id="PS00018">
    <property type="entry name" value="EF_HAND_1"/>
    <property type="match status" value="1"/>
</dbReference>
<gene>
    <name evidence="8" type="ORF">VaNZ11_008094</name>
</gene>
<feature type="region of interest" description="Disordered" evidence="6">
    <location>
        <begin position="1324"/>
        <end position="1350"/>
    </location>
</feature>
<evidence type="ECO:0000256" key="6">
    <source>
        <dbReference type="SAM" id="MobiDB-lite"/>
    </source>
</evidence>
<evidence type="ECO:0000313" key="9">
    <source>
        <dbReference type="Proteomes" id="UP001165090"/>
    </source>
</evidence>
<evidence type="ECO:0000256" key="2">
    <source>
        <dbReference type="ARBA" id="ARBA00022490"/>
    </source>
</evidence>
<evidence type="ECO:0000256" key="4">
    <source>
        <dbReference type="ARBA" id="ARBA00022737"/>
    </source>
</evidence>
<feature type="region of interest" description="Disordered" evidence="6">
    <location>
        <begin position="1058"/>
        <end position="1088"/>
    </location>
</feature>
<feature type="compositionally biased region" description="Low complexity" evidence="6">
    <location>
        <begin position="1062"/>
        <end position="1072"/>
    </location>
</feature>
<evidence type="ECO:0000256" key="1">
    <source>
        <dbReference type="ARBA" id="ARBA00004496"/>
    </source>
</evidence>
<feature type="compositionally biased region" description="Polar residues" evidence="6">
    <location>
        <begin position="787"/>
        <end position="797"/>
    </location>
</feature>
<dbReference type="PANTHER" id="PTHR46212:SF3">
    <property type="entry name" value="GH27120P"/>
    <property type="match status" value="1"/>
</dbReference>
<feature type="compositionally biased region" description="Low complexity" evidence="6">
    <location>
        <begin position="768"/>
        <end position="780"/>
    </location>
</feature>
<feature type="compositionally biased region" description="Gly residues" evidence="6">
    <location>
        <begin position="249"/>
        <end position="259"/>
    </location>
</feature>
<comment type="subcellular location">
    <subcellularLocation>
        <location evidence="1">Cytoplasm</location>
    </subcellularLocation>
</comment>
<keyword evidence="9" id="KW-1185">Reference proteome</keyword>
<feature type="compositionally biased region" description="Basic and acidic residues" evidence="6">
    <location>
        <begin position="881"/>
        <end position="897"/>
    </location>
</feature>
<feature type="region of interest" description="Disordered" evidence="6">
    <location>
        <begin position="849"/>
        <end position="938"/>
    </location>
</feature>
<feature type="compositionally biased region" description="Low complexity" evidence="6">
    <location>
        <begin position="440"/>
        <end position="454"/>
    </location>
</feature>
<feature type="compositionally biased region" description="Gly residues" evidence="6">
    <location>
        <begin position="1328"/>
        <end position="1350"/>
    </location>
</feature>
<dbReference type="PANTHER" id="PTHR46212">
    <property type="entry name" value="PEFLIN"/>
    <property type="match status" value="1"/>
</dbReference>
<feature type="compositionally biased region" description="Gly residues" evidence="6">
    <location>
        <begin position="590"/>
        <end position="599"/>
    </location>
</feature>
<comment type="caution">
    <text evidence="8">The sequence shown here is derived from an EMBL/GenBank/DDBJ whole genome shotgun (WGS) entry which is preliminary data.</text>
</comment>
<feature type="region of interest" description="Disordered" evidence="6">
    <location>
        <begin position="402"/>
        <end position="459"/>
    </location>
</feature>
<feature type="domain" description="EF-hand" evidence="7">
    <location>
        <begin position="86"/>
        <end position="121"/>
    </location>
</feature>
<feature type="compositionally biased region" description="Gly residues" evidence="6">
    <location>
        <begin position="546"/>
        <end position="560"/>
    </location>
</feature>
<evidence type="ECO:0000259" key="7">
    <source>
        <dbReference type="PROSITE" id="PS50222"/>
    </source>
</evidence>
<dbReference type="EMBL" id="BSDZ01000020">
    <property type="protein sequence ID" value="GLI64728.1"/>
    <property type="molecule type" value="Genomic_DNA"/>
</dbReference>
<evidence type="ECO:0000313" key="8">
    <source>
        <dbReference type="EMBL" id="GLI64728.1"/>
    </source>
</evidence>
<evidence type="ECO:0000256" key="5">
    <source>
        <dbReference type="ARBA" id="ARBA00022837"/>
    </source>
</evidence>
<dbReference type="InterPro" id="IPR011992">
    <property type="entry name" value="EF-hand-dom_pair"/>
</dbReference>
<proteinExistence type="predicted"/>
<evidence type="ECO:0000256" key="3">
    <source>
        <dbReference type="ARBA" id="ARBA00022723"/>
    </source>
</evidence>
<dbReference type="InterPro" id="IPR018247">
    <property type="entry name" value="EF_Hand_1_Ca_BS"/>
</dbReference>
<sequence length="1377" mass="138849">MDMLQGNLSPAAPGGDSTDGYTDENEQLQKPLEETPCPSGPPIDHYQPSGQRLTKKELLDRLSYASQKAWSSVRKRSMVPLPLPAATERRMRQWFELVDGDGSGHLSASEVEFALRATGINANANTIAEVIKQLSSARNPLGEDYVLPSGVALPIGSMIDALRRRKILEDVQKGGMHREFWAAEGQEFLRYLLETEKYDFDDESRETIRRILEYKPPAVKEGEFALSPKAAEEHKRRIERLKLALLRNAGGGGGGGGGSAQRRASSTTRSRIHSAVGGSAAATIGPSGGRRSLDVTALPMRGGIGGAGGSSRAGSSRASRILRAADVQRRGTVDGALPSSLAAAGAAAEGSAAAANVMSEEDSESGGSFRWIAIAEENLAARVRFCSPTLAQGLILAGLDRSGEGTDTDTPASASASASASTSPRYKRHPSSSCCTSSRTNPKSAPPSTTTSRTALPDGSVDVGVYLGRVSGGGAAATATTTAAAANGGVWSATASAAASGSTRPDVGARASGFNDTYDISGWATTSTRRPVLGPARGQSPFSLQGTGGGHRGGGAGGPRGLNERMRVAKESSERGALVARACASARNDGGGVGLGGEESIGEGNGEEHHDHTACHGHDDDEEEANEEVVVVEEEEEEEEWYDHDGVLLSEHAAALSPTPPTPTPVAEATLSCITTAAATASPTSVPTLAAPPGLLQRRPMPTGPYTNRMLRAIQGSRQGALSPTLAAAATCGSGMSLDGSILTASAASTASAAVAVGFGATGFRSESYSTGTGSEASSAAPRNLPAVTSPSSRTNFPCSPTGNVSAAGGAVVGAVGAVGAVGLLVNGATGPGSVANSASVSSNFPCSATSIRDPGSSQTSALEASARRRAEAARMMGSGRADKMAAEIRRNVRESAQHIQQQQQQTNGSWSPSGLACRTTTSNGGHAAPPHMAPGSHASDPALLLNVVDLVGFEQWRAPAPPQQHAVVSCTANTSRTTVTGVGMVGGGFSSMGPRCGSGSGSGSFSGGAPAAAAAAVRAFPGSEKYDMGLKPTQVSSYAPSFSSSNAIRSLSPVSAIPRSGVAPTAPTRTGGAAGSHTGMAPSPPLSPTVLLPAAAAERSTAGGGGYSVSGGFVRDGRPLTGRRSLDSEPRAAAWRIASAGRALSPSPGAIGGSQSQGHIPGNPSRLQPWGRGQGVLHHSHHQLLQQQQVQQLQQQQQQQLQQQQQMDSAAAVVDLRAASFPSAAASPGGFFQMDRPFLAGSSGSGSGVAATAGTAGATAGTPTTTGGAFASSATAAANAAASANAGVAGSAKRAAAGDGKKWPWPWKREIVAAEGAVGSMAAKRSGSGGAGVGGGGGQNQDGGDGVGGVGVGVGGAVSTSSAPAMRVRSSFMKWS</sequence>
<feature type="compositionally biased region" description="Low complexity" evidence="6">
    <location>
        <begin position="260"/>
        <end position="269"/>
    </location>
</feature>